<feature type="binding site" evidence="8">
    <location>
        <position position="146"/>
    </location>
    <ligand>
        <name>Zn(2+)</name>
        <dbReference type="ChEBI" id="CHEBI:29105"/>
    </ligand>
</feature>
<dbReference type="PIRSF" id="PIRSF035805">
    <property type="entry name" value="TK_cell"/>
    <property type="match status" value="1"/>
</dbReference>
<dbReference type="InterPro" id="IPR027417">
    <property type="entry name" value="P-loop_NTPase"/>
</dbReference>
<organism evidence="11 12">
    <name type="scientific">Chloracidobacterium sp. N</name>
    <dbReference type="NCBI Taxonomy" id="2821540"/>
    <lineage>
        <taxon>Bacteria</taxon>
        <taxon>Pseudomonadati</taxon>
        <taxon>Acidobacteriota</taxon>
        <taxon>Terriglobia</taxon>
        <taxon>Terriglobales</taxon>
        <taxon>Acidobacteriaceae</taxon>
        <taxon>Chloracidobacterium</taxon>
        <taxon>Chloracidobacterium aggregatum</taxon>
    </lineage>
</organism>
<protein>
    <recommendedName>
        <fullName evidence="2 8">Thymidine kinase</fullName>
        <ecNumber evidence="2 8">2.7.1.21</ecNumber>
    </recommendedName>
</protein>
<comment type="catalytic activity">
    <reaction evidence="8 9">
        <text>thymidine + ATP = dTMP + ADP + H(+)</text>
        <dbReference type="Rhea" id="RHEA:19129"/>
        <dbReference type="ChEBI" id="CHEBI:15378"/>
        <dbReference type="ChEBI" id="CHEBI:17748"/>
        <dbReference type="ChEBI" id="CHEBI:30616"/>
        <dbReference type="ChEBI" id="CHEBI:63528"/>
        <dbReference type="ChEBI" id="CHEBI:456216"/>
        <dbReference type="EC" id="2.7.1.21"/>
    </reaction>
</comment>
<keyword evidence="5 8" id="KW-0547">Nucleotide-binding</keyword>
<keyword evidence="3 8" id="KW-0237">DNA synthesis</keyword>
<feature type="binding site" evidence="8">
    <location>
        <position position="149"/>
    </location>
    <ligand>
        <name>Zn(2+)</name>
        <dbReference type="ChEBI" id="CHEBI:29105"/>
    </ligand>
</feature>
<evidence type="ECO:0000313" key="11">
    <source>
        <dbReference type="EMBL" id="QUV93338.1"/>
    </source>
</evidence>
<gene>
    <name evidence="8" type="primary">tdk</name>
    <name evidence="11" type="ORF">J8C05_08120</name>
</gene>
<feature type="active site" description="Proton acceptor" evidence="8">
    <location>
        <position position="90"/>
    </location>
</feature>
<dbReference type="EC" id="2.7.1.21" evidence="2 8"/>
<reference evidence="11 12" key="1">
    <citation type="submission" date="2021-03" db="EMBL/GenBank/DDBJ databases">
        <title>Genomic and phenotypic characterization of Chloracidobacterium isolates provides evidence for multiple species.</title>
        <authorList>
            <person name="Saini M.K."/>
            <person name="Costas A.M.G."/>
            <person name="Tank M."/>
            <person name="Bryant D.A."/>
        </authorList>
    </citation>
    <scope>NUCLEOTIDE SEQUENCE [LARGE SCALE GENOMIC DNA]</scope>
    <source>
        <strain evidence="11 12">N</strain>
    </source>
</reference>
<dbReference type="RefSeq" id="WP_211421729.1">
    <property type="nucleotide sequence ID" value="NZ_CP072642.1"/>
</dbReference>
<dbReference type="Gene3D" id="3.40.50.300">
    <property type="entry name" value="P-loop containing nucleotide triphosphate hydrolases"/>
    <property type="match status" value="1"/>
</dbReference>
<dbReference type="HAMAP" id="MF_00124">
    <property type="entry name" value="Thymidine_kinase"/>
    <property type="match status" value="1"/>
</dbReference>
<evidence type="ECO:0000256" key="3">
    <source>
        <dbReference type="ARBA" id="ARBA00022634"/>
    </source>
</evidence>
<dbReference type="NCBIfam" id="NF003296">
    <property type="entry name" value="PRK04296.1-1"/>
    <property type="match status" value="1"/>
</dbReference>
<evidence type="ECO:0000256" key="10">
    <source>
        <dbReference type="RuleBase" id="RU004165"/>
    </source>
</evidence>
<sequence length="201" mass="22513">MEWSARPRGWIEVIAGGMFSGKTEALITRLRRALIARQTVQAFKPRLDDRYEANFIVSHSRLRIETQVVESAEDILECLRPETQVVGIDEGQFLGAGLVTVCRQLAQEGRRVIVAALDLDYRGEPFEPIPHLLAMAEYVSKPQAICVVCGHPANFSQRLIADERRVVVGAEGLYEARCRRCFVPYPVPPSETVTSEMAKES</sequence>
<feature type="binding site" evidence="8">
    <location>
        <position position="178"/>
    </location>
    <ligand>
        <name>Zn(2+)</name>
        <dbReference type="ChEBI" id="CHEBI:29105"/>
    </ligand>
</feature>
<dbReference type="Pfam" id="PF00265">
    <property type="entry name" value="TK"/>
    <property type="match status" value="1"/>
</dbReference>
<evidence type="ECO:0000256" key="5">
    <source>
        <dbReference type="ARBA" id="ARBA00022741"/>
    </source>
</evidence>
<keyword evidence="7 8" id="KW-0067">ATP-binding</keyword>
<evidence type="ECO:0000256" key="9">
    <source>
        <dbReference type="RuleBase" id="RU000544"/>
    </source>
</evidence>
<dbReference type="EMBL" id="CP072642">
    <property type="protein sequence ID" value="QUV93338.1"/>
    <property type="molecule type" value="Genomic_DNA"/>
</dbReference>
<evidence type="ECO:0000256" key="8">
    <source>
        <dbReference type="HAMAP-Rule" id="MF_00124"/>
    </source>
</evidence>
<evidence type="ECO:0000256" key="2">
    <source>
        <dbReference type="ARBA" id="ARBA00012118"/>
    </source>
</evidence>
<dbReference type="GO" id="GO:0004797">
    <property type="term" value="F:thymidine kinase activity"/>
    <property type="evidence" value="ECO:0007669"/>
    <property type="project" value="UniProtKB-EC"/>
</dbReference>
<dbReference type="PANTHER" id="PTHR11441:SF0">
    <property type="entry name" value="THYMIDINE KINASE, CYTOSOLIC"/>
    <property type="match status" value="1"/>
</dbReference>
<accession>A0ABX8AXB9</accession>
<dbReference type="Gene3D" id="3.30.60.20">
    <property type="match status" value="1"/>
</dbReference>
<keyword evidence="8" id="KW-0862">Zinc</keyword>
<evidence type="ECO:0000256" key="4">
    <source>
        <dbReference type="ARBA" id="ARBA00022679"/>
    </source>
</evidence>
<evidence type="ECO:0000256" key="6">
    <source>
        <dbReference type="ARBA" id="ARBA00022777"/>
    </source>
</evidence>
<comment type="similarity">
    <text evidence="1 8 10">Belongs to the thymidine kinase family.</text>
</comment>
<comment type="subcellular location">
    <subcellularLocation>
        <location evidence="8">Cytoplasm</location>
    </subcellularLocation>
</comment>
<evidence type="ECO:0000256" key="7">
    <source>
        <dbReference type="ARBA" id="ARBA00022840"/>
    </source>
</evidence>
<dbReference type="InterPro" id="IPR001267">
    <property type="entry name" value="Thymidine_kinase"/>
</dbReference>
<evidence type="ECO:0000313" key="12">
    <source>
        <dbReference type="Proteomes" id="UP000677668"/>
    </source>
</evidence>
<keyword evidence="8" id="KW-0479">Metal-binding</keyword>
<dbReference type="SUPFAM" id="SSF52540">
    <property type="entry name" value="P-loop containing nucleoside triphosphate hydrolases"/>
    <property type="match status" value="1"/>
</dbReference>
<feature type="binding site" evidence="8">
    <location>
        <begin position="89"/>
        <end position="92"/>
    </location>
    <ligand>
        <name>ATP</name>
        <dbReference type="ChEBI" id="CHEBI:30616"/>
    </ligand>
</feature>
<keyword evidence="4 8" id="KW-0808">Transferase</keyword>
<proteinExistence type="inferred from homology"/>
<keyword evidence="12" id="KW-1185">Reference proteome</keyword>
<keyword evidence="6 8" id="KW-0418">Kinase</keyword>
<dbReference type="SUPFAM" id="SSF57716">
    <property type="entry name" value="Glucocorticoid receptor-like (DNA-binding domain)"/>
    <property type="match status" value="1"/>
</dbReference>
<dbReference type="Proteomes" id="UP000677668">
    <property type="component" value="Chromosome 1"/>
</dbReference>
<dbReference type="PANTHER" id="PTHR11441">
    <property type="entry name" value="THYMIDINE KINASE"/>
    <property type="match status" value="1"/>
</dbReference>
<keyword evidence="8" id="KW-0963">Cytoplasm</keyword>
<evidence type="ECO:0000256" key="1">
    <source>
        <dbReference type="ARBA" id="ARBA00007587"/>
    </source>
</evidence>
<name>A0ABX8AXB9_9BACT</name>
<feature type="binding site" evidence="8">
    <location>
        <begin position="16"/>
        <end position="23"/>
    </location>
    <ligand>
        <name>ATP</name>
        <dbReference type="ChEBI" id="CHEBI:30616"/>
    </ligand>
</feature>
<comment type="subunit">
    <text evidence="8">Homotetramer.</text>
</comment>
<feature type="binding site" evidence="8">
    <location>
        <position position="181"/>
    </location>
    <ligand>
        <name>Zn(2+)</name>
        <dbReference type="ChEBI" id="CHEBI:29105"/>
    </ligand>
</feature>